<dbReference type="PANTHER" id="PTHR43798:SF28">
    <property type="entry name" value="AB HYDROLASE-1 DOMAIN-CONTAINING PROTEIN"/>
    <property type="match status" value="1"/>
</dbReference>
<dbReference type="GO" id="GO:0016787">
    <property type="term" value="F:hydrolase activity"/>
    <property type="evidence" value="ECO:0007669"/>
    <property type="project" value="UniProtKB-KW"/>
</dbReference>
<evidence type="ECO:0000259" key="1">
    <source>
        <dbReference type="Pfam" id="PF00561"/>
    </source>
</evidence>
<dbReference type="RefSeq" id="WP_135812960.1">
    <property type="nucleotide sequence ID" value="NZ_RQEV01000008.1"/>
</dbReference>
<proteinExistence type="predicted"/>
<evidence type="ECO:0000313" key="2">
    <source>
        <dbReference type="EMBL" id="TGK19257.1"/>
    </source>
</evidence>
<accession>A0A4R9GRM5</accession>
<gene>
    <name evidence="2" type="ORF">EHO61_07245</name>
</gene>
<evidence type="ECO:0000313" key="3">
    <source>
        <dbReference type="Proteomes" id="UP000297855"/>
    </source>
</evidence>
<dbReference type="InterPro" id="IPR000073">
    <property type="entry name" value="AB_hydrolase_1"/>
</dbReference>
<dbReference type="PANTHER" id="PTHR43798">
    <property type="entry name" value="MONOACYLGLYCEROL LIPASE"/>
    <property type="match status" value="1"/>
</dbReference>
<dbReference type="Proteomes" id="UP000297855">
    <property type="component" value="Unassembled WGS sequence"/>
</dbReference>
<comment type="caution">
    <text evidence="2">The sequence shown here is derived from an EMBL/GenBank/DDBJ whole genome shotgun (WGS) entry which is preliminary data.</text>
</comment>
<dbReference type="GO" id="GO:0016020">
    <property type="term" value="C:membrane"/>
    <property type="evidence" value="ECO:0007669"/>
    <property type="project" value="TreeGrafter"/>
</dbReference>
<keyword evidence="3" id="KW-1185">Reference proteome</keyword>
<dbReference type="InterPro" id="IPR029058">
    <property type="entry name" value="AB_hydrolase_fold"/>
</dbReference>
<dbReference type="AlphaFoldDB" id="A0A4R9GRM5"/>
<sequence length="327" mass="36510">MLDRSQEPKLATLPSGIRIAYRKFQGKSRIPLFCIHGLTGNLRNFEPIAKGLSKKGITVITYDLRGRGKSDKPEGQYSAKVHAEDLKQLSVVLGYKRISVLSHSLGCWITLRLAESHPEILEKAVLVDGGGALSPQRKFSNLLMIRSSLARLGKTVPSKEVYLEEARKSPILSAWNDDIRNFLTYELEPLGTLSPSLNLSNGSGPLGPVRCSLPPFVAESELESMGGSMDPAKILLKFCKEPLRSFRILKENNRLPYSALNCPVLAVRAGKPNLKPGDELLPDSAIKKMEREIKLFRVLDIPDKNHYEVVLLEDGRRDKEIYNFLIH</sequence>
<keyword evidence="2" id="KW-0378">Hydrolase</keyword>
<dbReference type="InterPro" id="IPR050266">
    <property type="entry name" value="AB_hydrolase_sf"/>
</dbReference>
<name>A0A4R9GRM5_9LEPT</name>
<dbReference type="SUPFAM" id="SSF53474">
    <property type="entry name" value="alpha/beta-Hydrolases"/>
    <property type="match status" value="1"/>
</dbReference>
<dbReference type="EMBL" id="RQEV01000008">
    <property type="protein sequence ID" value="TGK19257.1"/>
    <property type="molecule type" value="Genomic_DNA"/>
</dbReference>
<dbReference type="Gene3D" id="3.40.50.1820">
    <property type="entry name" value="alpha/beta hydrolase"/>
    <property type="match status" value="1"/>
</dbReference>
<dbReference type="Pfam" id="PF00561">
    <property type="entry name" value="Abhydrolase_1"/>
    <property type="match status" value="1"/>
</dbReference>
<reference evidence="2" key="1">
    <citation type="journal article" date="2019" name="PLoS Negl. Trop. Dis.">
        <title>Revisiting the worldwide diversity of Leptospira species in the environment.</title>
        <authorList>
            <person name="Vincent A.T."/>
            <person name="Schiettekatte O."/>
            <person name="Bourhy P."/>
            <person name="Veyrier F.J."/>
            <person name="Picardeau M."/>
        </authorList>
    </citation>
    <scope>NUCLEOTIDE SEQUENCE [LARGE SCALE GENOMIC DNA]</scope>
    <source>
        <strain evidence="2">SCS5</strain>
    </source>
</reference>
<protein>
    <submittedName>
        <fullName evidence="2">Alpha/beta hydrolase</fullName>
    </submittedName>
</protein>
<dbReference type="OrthoDB" id="252464at2"/>
<organism evidence="2 3">
    <name type="scientific">Leptospira fluminis</name>
    <dbReference type="NCBI Taxonomy" id="2484979"/>
    <lineage>
        <taxon>Bacteria</taxon>
        <taxon>Pseudomonadati</taxon>
        <taxon>Spirochaetota</taxon>
        <taxon>Spirochaetia</taxon>
        <taxon>Leptospirales</taxon>
        <taxon>Leptospiraceae</taxon>
        <taxon>Leptospira</taxon>
    </lineage>
</organism>
<feature type="domain" description="AB hydrolase-1" evidence="1">
    <location>
        <begin position="31"/>
        <end position="133"/>
    </location>
</feature>